<keyword evidence="3" id="KW-0732">Signal</keyword>
<feature type="compositionally biased region" description="Polar residues" evidence="2">
    <location>
        <begin position="497"/>
        <end position="508"/>
    </location>
</feature>
<dbReference type="GO" id="GO:0034480">
    <property type="term" value="F:phosphatidylcholine phospholipase C activity"/>
    <property type="evidence" value="ECO:0007669"/>
    <property type="project" value="UniProtKB-EC"/>
</dbReference>
<dbReference type="EC" id="3.1.4.3" evidence="4"/>
<feature type="region of interest" description="Disordered" evidence="2">
    <location>
        <begin position="484"/>
        <end position="508"/>
    </location>
</feature>
<organism evidence="5 6">
    <name type="scientific">Deinococcus metallilatus</name>
    <dbReference type="NCBI Taxonomy" id="1211322"/>
    <lineage>
        <taxon>Bacteria</taxon>
        <taxon>Thermotogati</taxon>
        <taxon>Deinococcota</taxon>
        <taxon>Deinococci</taxon>
        <taxon>Deinococcales</taxon>
        <taxon>Deinococcaceae</taxon>
        <taxon>Deinococcus</taxon>
    </lineage>
</organism>
<dbReference type="Pfam" id="PF04185">
    <property type="entry name" value="Phosphoesterase"/>
    <property type="match status" value="1"/>
</dbReference>
<dbReference type="InterPro" id="IPR017850">
    <property type="entry name" value="Alkaline_phosphatase_core_sf"/>
</dbReference>
<dbReference type="InterPro" id="IPR007312">
    <property type="entry name" value="Phosphoesterase"/>
</dbReference>
<keyword evidence="7" id="KW-1185">Reference proteome</keyword>
<keyword evidence="1 4" id="KW-0378">Hydrolase</keyword>
<evidence type="ECO:0000313" key="5">
    <source>
        <dbReference type="EMBL" id="TLK30097.1"/>
    </source>
</evidence>
<dbReference type="PANTHER" id="PTHR31956:SF1">
    <property type="entry name" value="NON-SPECIFIC PHOSPHOLIPASE C1"/>
    <property type="match status" value="1"/>
</dbReference>
<feature type="chain" id="PRO_5042548236" evidence="3">
    <location>
        <begin position="20"/>
        <end position="508"/>
    </location>
</feature>
<dbReference type="EMBL" id="VBRC01000003">
    <property type="protein sequence ID" value="TLK30097.1"/>
    <property type="molecule type" value="Genomic_DNA"/>
</dbReference>
<dbReference type="PANTHER" id="PTHR31956">
    <property type="entry name" value="NON-SPECIFIC PHOSPHOLIPASE C4-RELATED"/>
    <property type="match status" value="1"/>
</dbReference>
<comment type="caution">
    <text evidence="5">The sequence shown here is derived from an EMBL/GenBank/DDBJ whole genome shotgun (WGS) entry which is preliminary data.</text>
</comment>
<evidence type="ECO:0000313" key="4">
    <source>
        <dbReference type="EMBL" id="MBB5294684.1"/>
    </source>
</evidence>
<evidence type="ECO:0000313" key="7">
    <source>
        <dbReference type="Proteomes" id="UP000536909"/>
    </source>
</evidence>
<evidence type="ECO:0000256" key="2">
    <source>
        <dbReference type="SAM" id="MobiDB-lite"/>
    </source>
</evidence>
<dbReference type="Gene3D" id="3.40.720.10">
    <property type="entry name" value="Alkaline Phosphatase, subunit A"/>
    <property type="match status" value="2"/>
</dbReference>
<evidence type="ECO:0000256" key="1">
    <source>
        <dbReference type="ARBA" id="ARBA00022801"/>
    </source>
</evidence>
<dbReference type="AlphaFoldDB" id="A0AAJ5F8E1"/>
<evidence type="ECO:0000313" key="6">
    <source>
        <dbReference type="Proteomes" id="UP000308000"/>
    </source>
</evidence>
<feature type="signal peptide" evidence="3">
    <location>
        <begin position="1"/>
        <end position="19"/>
    </location>
</feature>
<protein>
    <submittedName>
        <fullName evidence="4 5">Phospholipase</fullName>
        <ecNumber evidence="4">3.1.4.3</ecNumber>
    </submittedName>
</protein>
<evidence type="ECO:0000256" key="3">
    <source>
        <dbReference type="SAM" id="SignalP"/>
    </source>
</evidence>
<dbReference type="RefSeq" id="WP_129117899.1">
    <property type="nucleotide sequence ID" value="NZ_BSUI01000013.1"/>
</dbReference>
<dbReference type="Proteomes" id="UP000536909">
    <property type="component" value="Unassembled WGS sequence"/>
</dbReference>
<feature type="region of interest" description="Disordered" evidence="2">
    <location>
        <begin position="229"/>
        <end position="256"/>
    </location>
</feature>
<reference evidence="4 7" key="2">
    <citation type="submission" date="2020-08" db="EMBL/GenBank/DDBJ databases">
        <title>Genomic Encyclopedia of Type Strains, Phase IV (KMG-IV): sequencing the most valuable type-strain genomes for metagenomic binning, comparative biology and taxonomic classification.</title>
        <authorList>
            <person name="Goeker M."/>
        </authorList>
    </citation>
    <scope>NUCLEOTIDE SEQUENCE [LARGE SCALE GENOMIC DNA]</scope>
    <source>
        <strain evidence="4 7">DSM 105434</strain>
    </source>
</reference>
<proteinExistence type="predicted"/>
<name>A0AAJ5F8E1_9DEIO</name>
<dbReference type="EMBL" id="JACHFV010000004">
    <property type="protein sequence ID" value="MBB5294684.1"/>
    <property type="molecule type" value="Genomic_DNA"/>
</dbReference>
<dbReference type="Proteomes" id="UP000308000">
    <property type="component" value="Unassembled WGS sequence"/>
</dbReference>
<reference evidence="5 6" key="1">
    <citation type="submission" date="2019-04" db="EMBL/GenBank/DDBJ databases">
        <title>Deinococcus metalilatus MA1002 mutant No.5.</title>
        <authorList>
            <person name="Park W."/>
            <person name="Park C."/>
        </authorList>
    </citation>
    <scope>NUCLEOTIDE SEQUENCE [LARGE SCALE GENOMIC DNA]</scope>
    <source>
        <strain evidence="5 6">MA1002-m5</strain>
    </source>
</reference>
<sequence length="508" mass="55867">MNPDTRRLTWVLWCSLAVAASVGLTAQRGQVNGPATTPASAAPPSALHAIQPGPSAADGIHKIRHVVVIMQENRSFDHYFGTYPGAAGFPTRDGQISVCVPDPARHTCQAPYHDPHDLNFGASHGAASAVTDIDGGKMDGFIRQAEADRARTCRDPNDPQCGKRTQKASYRLDVMGYHDRRELPNYWAYADNFVLQDHLFEPNASWSLPAHLFQVSEWSARCSRPADPQSCVNELQSPGSPPDFGQRRRGQRQGRPAPDYAWTDLTYLLHQAGVSWGYYVFPGSEPDCEDDGATCARVKQSPKTPGIWNPLPYFDTVKQDGQLGNIQDLGHFYAAARQGSLPAVSWIAPSNAVSEHPTALVSTGQAYVTSLVNAVMAGPDWDSTAIFLAWDDWGGFYDHVIPPHVDQNGYGLRVPGLVISAYAKKGFIDHQTLSFDAYAKFIEDDFLGGQRLDPRTDGRPDPRPTVRENVAILGDLRADFDFTQPPRRPLPLPTSFVYGQNPRQPTLH</sequence>
<gene>
    <name evidence="5" type="ORF">FCS05_06095</name>
    <name evidence="4" type="ORF">HNQ10_001498</name>
</gene>
<accession>A0AAJ5F8E1</accession>